<gene>
    <name evidence="3" type="ORF">C8N25_11460</name>
</gene>
<comment type="caution">
    <text evidence="3">The sequence shown here is derived from an EMBL/GenBank/DDBJ whole genome shotgun (WGS) entry which is preliminary data.</text>
</comment>
<dbReference type="OrthoDB" id="9816206at2"/>
<evidence type="ECO:0000256" key="1">
    <source>
        <dbReference type="SAM" id="Coils"/>
    </source>
</evidence>
<keyword evidence="4" id="KW-1185">Reference proteome</keyword>
<organism evidence="3 4">
    <name type="scientific">Algoriphagus antarcticus</name>
    <dbReference type="NCBI Taxonomy" id="238540"/>
    <lineage>
        <taxon>Bacteria</taxon>
        <taxon>Pseudomonadati</taxon>
        <taxon>Bacteroidota</taxon>
        <taxon>Cytophagia</taxon>
        <taxon>Cytophagales</taxon>
        <taxon>Cyclobacteriaceae</taxon>
        <taxon>Algoriphagus</taxon>
    </lineage>
</organism>
<dbReference type="Pfam" id="PF10543">
    <property type="entry name" value="ORF6N"/>
    <property type="match status" value="1"/>
</dbReference>
<feature type="domain" description="KilA-N DNA-binding" evidence="2">
    <location>
        <begin position="13"/>
        <end position="96"/>
    </location>
</feature>
<protein>
    <submittedName>
        <fullName evidence="3">ORF6N domain-containing protein</fullName>
    </submittedName>
</protein>
<keyword evidence="1" id="KW-0175">Coiled coil</keyword>
<name>A0A3E0DRY4_9BACT</name>
<evidence type="ECO:0000313" key="3">
    <source>
        <dbReference type="EMBL" id="REG84711.1"/>
    </source>
</evidence>
<dbReference type="InterPro" id="IPR018873">
    <property type="entry name" value="KilA-N_DNA-bd_domain"/>
</dbReference>
<evidence type="ECO:0000259" key="2">
    <source>
        <dbReference type="Pfam" id="PF10543"/>
    </source>
</evidence>
<sequence length="172" mass="19974">MNEFLNEEEVLQLIHKIRMQKVMLDSDLAEMYGVSTKVLNQAVKRSIDRFPDDFMFQLNLEEWEILKSQNATSSWGGRRTLPYVFTEQGVAMLSSVLNSPRAIQVNISIIWIFVKIRAWALNYSELQEKIQALQDAESNQNQHINHIYQMIEELLKPGLGERKEIGFGRKSS</sequence>
<feature type="coiled-coil region" evidence="1">
    <location>
        <begin position="116"/>
        <end position="143"/>
    </location>
</feature>
<reference evidence="3 4" key="1">
    <citation type="submission" date="2018-08" db="EMBL/GenBank/DDBJ databases">
        <title>Genomic Encyclopedia of Archaeal and Bacterial Type Strains, Phase II (KMG-II): from individual species to whole genera.</title>
        <authorList>
            <person name="Goeker M."/>
        </authorList>
    </citation>
    <scope>NUCLEOTIDE SEQUENCE [LARGE SCALE GENOMIC DNA]</scope>
    <source>
        <strain evidence="3 4">DSM 15986</strain>
    </source>
</reference>
<dbReference type="AlphaFoldDB" id="A0A3E0DRY4"/>
<dbReference type="RefSeq" id="WP_086541415.1">
    <property type="nucleotide sequence ID" value="NZ_MSSW01000027.1"/>
</dbReference>
<dbReference type="EMBL" id="QUNF01000014">
    <property type="protein sequence ID" value="REG84711.1"/>
    <property type="molecule type" value="Genomic_DNA"/>
</dbReference>
<proteinExistence type="predicted"/>
<dbReference type="Proteomes" id="UP000256405">
    <property type="component" value="Unassembled WGS sequence"/>
</dbReference>
<evidence type="ECO:0000313" key="4">
    <source>
        <dbReference type="Proteomes" id="UP000256405"/>
    </source>
</evidence>
<accession>A0A3E0DRY4</accession>